<sequence>MPRPRRTRTKVVKTNVRRVVKWKRRHNYAPYIILFLLLLIGILAVIFQDYLR</sequence>
<organism evidence="2 3">
    <name type="scientific">Ruficoccus amylovorans</name>
    <dbReference type="NCBI Taxonomy" id="1804625"/>
    <lineage>
        <taxon>Bacteria</taxon>
        <taxon>Pseudomonadati</taxon>
        <taxon>Verrucomicrobiota</taxon>
        <taxon>Opitutia</taxon>
        <taxon>Puniceicoccales</taxon>
        <taxon>Cerasicoccaceae</taxon>
        <taxon>Ruficoccus</taxon>
    </lineage>
</organism>
<keyword evidence="1" id="KW-0812">Transmembrane</keyword>
<reference evidence="2 3" key="1">
    <citation type="submission" date="2020-07" db="EMBL/GenBank/DDBJ databases">
        <authorList>
            <person name="Feng X."/>
        </authorList>
    </citation>
    <scope>NUCLEOTIDE SEQUENCE [LARGE SCALE GENOMIC DNA]</scope>
    <source>
        <strain evidence="2 3">JCM31066</strain>
    </source>
</reference>
<keyword evidence="3" id="KW-1185">Reference proteome</keyword>
<feature type="transmembrane region" description="Helical" evidence="1">
    <location>
        <begin position="28"/>
        <end position="47"/>
    </location>
</feature>
<dbReference type="EMBL" id="JACHVB010000020">
    <property type="protein sequence ID" value="MBC2594085.1"/>
    <property type="molecule type" value="Genomic_DNA"/>
</dbReference>
<evidence type="ECO:0000313" key="3">
    <source>
        <dbReference type="Proteomes" id="UP000546464"/>
    </source>
</evidence>
<dbReference type="RefSeq" id="WP_185675067.1">
    <property type="nucleotide sequence ID" value="NZ_JACHVB010000020.1"/>
</dbReference>
<accession>A0A842HC79</accession>
<evidence type="ECO:0000256" key="1">
    <source>
        <dbReference type="SAM" id="Phobius"/>
    </source>
</evidence>
<protein>
    <submittedName>
        <fullName evidence="2">Uncharacterized protein</fullName>
    </submittedName>
</protein>
<keyword evidence="1" id="KW-0472">Membrane</keyword>
<evidence type="ECO:0000313" key="2">
    <source>
        <dbReference type="EMBL" id="MBC2594085.1"/>
    </source>
</evidence>
<dbReference type="Proteomes" id="UP000546464">
    <property type="component" value="Unassembled WGS sequence"/>
</dbReference>
<name>A0A842HC79_9BACT</name>
<dbReference type="AlphaFoldDB" id="A0A842HC79"/>
<keyword evidence="1" id="KW-1133">Transmembrane helix</keyword>
<proteinExistence type="predicted"/>
<gene>
    <name evidence="2" type="ORF">H5P28_07395</name>
</gene>
<comment type="caution">
    <text evidence="2">The sequence shown here is derived from an EMBL/GenBank/DDBJ whole genome shotgun (WGS) entry which is preliminary data.</text>
</comment>